<reference evidence="1 2" key="1">
    <citation type="submission" date="2016-11" db="EMBL/GenBank/DDBJ databases">
        <title>Draft Genome Sequences of Nine Cyanobacterial Strains from Diverse Habitats.</title>
        <authorList>
            <person name="Zhu T."/>
            <person name="Hou S."/>
            <person name="Lu X."/>
            <person name="Hess W.R."/>
        </authorList>
    </citation>
    <scope>NUCLEOTIDE SEQUENCE [LARGE SCALE GENOMIC DNA]</scope>
    <source>
        <strain evidence="1 2">NIES-30</strain>
    </source>
</reference>
<name>A0A1U7JA38_9CYAN</name>
<keyword evidence="1" id="KW-0808">Transferase</keyword>
<dbReference type="Pfam" id="PF08780">
    <property type="entry name" value="NTase_sub_bind"/>
    <property type="match status" value="1"/>
</dbReference>
<dbReference type="STRING" id="549789.NIES30_00460"/>
<dbReference type="RefSeq" id="WP_073606428.1">
    <property type="nucleotide sequence ID" value="NZ_MRCG01000001.1"/>
</dbReference>
<dbReference type="EMBL" id="MRCG01000001">
    <property type="protein sequence ID" value="OKH50613.1"/>
    <property type="molecule type" value="Genomic_DNA"/>
</dbReference>
<dbReference type="Gene3D" id="1.20.120.330">
    <property type="entry name" value="Nucleotidyltransferases domain 2"/>
    <property type="match status" value="1"/>
</dbReference>
<dbReference type="OrthoDB" id="9810452at2"/>
<sequence>MHPLDTRWVQRFANFERTFLLLRDALAIESPSLVERAGIIQFFELAFELAWKVMKDYEEAEGILVKTPREAIKQGFQIGLISQGHGWMSALQDRNLTTHTYNEATAIAVETSIRNDYFPLLTELYQVLKVKADG</sequence>
<organism evidence="1 2">
    <name type="scientific">Phormidium tenue NIES-30</name>
    <dbReference type="NCBI Taxonomy" id="549789"/>
    <lineage>
        <taxon>Bacteria</taxon>
        <taxon>Bacillati</taxon>
        <taxon>Cyanobacteriota</taxon>
        <taxon>Cyanophyceae</taxon>
        <taxon>Oscillatoriophycideae</taxon>
        <taxon>Oscillatoriales</taxon>
        <taxon>Oscillatoriaceae</taxon>
        <taxon>Phormidium</taxon>
    </lineage>
</organism>
<comment type="caution">
    <text evidence="1">The sequence shown here is derived from an EMBL/GenBank/DDBJ whole genome shotgun (WGS) entry which is preliminary data.</text>
</comment>
<gene>
    <name evidence="1" type="ORF">NIES30_00460</name>
</gene>
<dbReference type="SUPFAM" id="SSF81593">
    <property type="entry name" value="Nucleotidyltransferase substrate binding subunit/domain"/>
    <property type="match status" value="1"/>
</dbReference>
<dbReference type="AlphaFoldDB" id="A0A1U7JA38"/>
<dbReference type="NCBIfam" id="TIGR01987">
    <property type="entry name" value="HI0074"/>
    <property type="match status" value="1"/>
</dbReference>
<protein>
    <submittedName>
        <fullName evidence="1">Nucleotidyltransferase</fullName>
    </submittedName>
</protein>
<dbReference type="Proteomes" id="UP000185557">
    <property type="component" value="Unassembled WGS sequence"/>
</dbReference>
<keyword evidence="2" id="KW-1185">Reference proteome</keyword>
<accession>A0A1U7JA38</accession>
<evidence type="ECO:0000313" key="1">
    <source>
        <dbReference type="EMBL" id="OKH50613.1"/>
    </source>
</evidence>
<proteinExistence type="predicted"/>
<dbReference type="InterPro" id="IPR010235">
    <property type="entry name" value="HepT"/>
</dbReference>
<evidence type="ECO:0000313" key="2">
    <source>
        <dbReference type="Proteomes" id="UP000185557"/>
    </source>
</evidence>
<dbReference type="GO" id="GO:0016740">
    <property type="term" value="F:transferase activity"/>
    <property type="evidence" value="ECO:0007669"/>
    <property type="project" value="UniProtKB-KW"/>
</dbReference>